<evidence type="ECO:0000313" key="2">
    <source>
        <dbReference type="EMBL" id="EFM83398.1"/>
    </source>
</evidence>
<dbReference type="Proteomes" id="UP000004846">
    <property type="component" value="Unassembled WGS sequence"/>
</dbReference>
<evidence type="ECO:0008006" key="4">
    <source>
        <dbReference type="Google" id="ProtNLM"/>
    </source>
</evidence>
<keyword evidence="1" id="KW-1133">Transmembrane helix</keyword>
<keyword evidence="1" id="KW-0472">Membrane</keyword>
<feature type="transmembrane region" description="Helical" evidence="1">
    <location>
        <begin position="6"/>
        <end position="39"/>
    </location>
</feature>
<accession>A0A125W877</accession>
<dbReference type="Pfam" id="PF04304">
    <property type="entry name" value="DUF454"/>
    <property type="match status" value="1"/>
</dbReference>
<keyword evidence="1" id="KW-0812">Transmembrane</keyword>
<protein>
    <recommendedName>
        <fullName evidence="4">DUF454 domain-containing protein</fullName>
    </recommendedName>
</protein>
<comment type="caution">
    <text evidence="2">The sequence shown here is derived from an EMBL/GenBank/DDBJ whole genome shotgun (WGS) entry which is preliminary data.</text>
</comment>
<evidence type="ECO:0000256" key="1">
    <source>
        <dbReference type="SAM" id="Phobius"/>
    </source>
</evidence>
<gene>
    <name evidence="2" type="ORF">HMPREF9498_00978</name>
</gene>
<name>A0A125W877_ENTFL</name>
<dbReference type="PANTHER" id="PTHR35813">
    <property type="entry name" value="INNER MEMBRANE PROTEIN YBAN"/>
    <property type="match status" value="1"/>
</dbReference>
<dbReference type="RefSeq" id="WP_002355126.1">
    <property type="nucleotide sequence ID" value="NZ_GL454431.1"/>
</dbReference>
<dbReference type="HOGENOM" id="CLU_113299_3_0_9"/>
<dbReference type="InterPro" id="IPR007401">
    <property type="entry name" value="DUF454"/>
</dbReference>
<proteinExistence type="predicted"/>
<feature type="transmembrane region" description="Helical" evidence="1">
    <location>
        <begin position="75"/>
        <end position="93"/>
    </location>
</feature>
<organism evidence="2 3">
    <name type="scientific">Enterococcus faecalis TX4248</name>
    <dbReference type="NCBI Taxonomy" id="749495"/>
    <lineage>
        <taxon>Bacteria</taxon>
        <taxon>Bacillati</taxon>
        <taxon>Bacillota</taxon>
        <taxon>Bacilli</taxon>
        <taxon>Lactobacillales</taxon>
        <taxon>Enterococcaceae</taxon>
        <taxon>Enterococcus</taxon>
    </lineage>
</organism>
<evidence type="ECO:0000313" key="3">
    <source>
        <dbReference type="Proteomes" id="UP000004846"/>
    </source>
</evidence>
<sequence length="128" mass="15096">MKKLFFIFLGSCTFALGTLGIFLPLLPTTGFYLLTAFFWMRSSDKLYNKFLASSYYQKYIQEAFFEKKITRKGKWKLFISMFLLFAIPCLIVRNTLMTTTLAIVYLAHVIGLSWYWRPKKKALELDQE</sequence>
<dbReference type="GO" id="GO:0005886">
    <property type="term" value="C:plasma membrane"/>
    <property type="evidence" value="ECO:0007669"/>
    <property type="project" value="TreeGrafter"/>
</dbReference>
<dbReference type="GeneID" id="60894846"/>
<dbReference type="AlphaFoldDB" id="A0A125W877"/>
<dbReference type="EMBL" id="AEBR01000026">
    <property type="protein sequence ID" value="EFM83398.1"/>
    <property type="molecule type" value="Genomic_DNA"/>
</dbReference>
<dbReference type="PANTHER" id="PTHR35813:SF1">
    <property type="entry name" value="INNER MEMBRANE PROTEIN YBAN"/>
    <property type="match status" value="1"/>
</dbReference>
<feature type="transmembrane region" description="Helical" evidence="1">
    <location>
        <begin position="99"/>
        <end position="116"/>
    </location>
</feature>
<reference evidence="2 3" key="1">
    <citation type="submission" date="2010-07" db="EMBL/GenBank/DDBJ databases">
        <authorList>
            <person name="Sid Ahmed O."/>
        </authorList>
    </citation>
    <scope>NUCLEOTIDE SEQUENCE [LARGE SCALE GENOMIC DNA]</scope>
    <source>
        <strain evidence="2 3">TX4248</strain>
    </source>
</reference>